<comment type="caution">
    <text evidence="1">The sequence shown here is derived from an EMBL/GenBank/DDBJ whole genome shotgun (WGS) entry which is preliminary data.</text>
</comment>
<evidence type="ECO:0000313" key="1">
    <source>
        <dbReference type="EMBL" id="NQE38506.1"/>
    </source>
</evidence>
<evidence type="ECO:0000313" key="2">
    <source>
        <dbReference type="Proteomes" id="UP000702425"/>
    </source>
</evidence>
<protein>
    <submittedName>
        <fullName evidence="1">Uncharacterized protein</fullName>
    </submittedName>
</protein>
<dbReference type="Proteomes" id="UP000702425">
    <property type="component" value="Unassembled WGS sequence"/>
</dbReference>
<sequence length="48" mass="5259">MSQEPDRLLKSTYSLDGEESVSGFTLAVAELFQKLAFSGKCDVIYLNG</sequence>
<gene>
    <name evidence="1" type="ORF">E5S67_06291</name>
</gene>
<dbReference type="RefSeq" id="WP_172193262.1">
    <property type="nucleotide sequence ID" value="NZ_CAWPPK010000156.1"/>
</dbReference>
<organism evidence="1 2">
    <name type="scientific">Microcoleus asticus IPMA8</name>
    <dbReference type="NCBI Taxonomy" id="2563858"/>
    <lineage>
        <taxon>Bacteria</taxon>
        <taxon>Bacillati</taxon>
        <taxon>Cyanobacteriota</taxon>
        <taxon>Cyanophyceae</taxon>
        <taxon>Oscillatoriophycideae</taxon>
        <taxon>Oscillatoriales</taxon>
        <taxon>Microcoleaceae</taxon>
        <taxon>Microcoleus</taxon>
        <taxon>Microcoleus asticus</taxon>
    </lineage>
</organism>
<reference evidence="1 2" key="1">
    <citation type="journal article" date="2020" name="Sci. Rep.">
        <title>A novel cyanobacterial geosmin producer, revising GeoA distribution and dispersion patterns in Bacteria.</title>
        <authorList>
            <person name="Churro C."/>
            <person name="Semedo-Aguiar A.P."/>
            <person name="Silva A.D."/>
            <person name="Pereira-Leal J.B."/>
            <person name="Leite R.B."/>
        </authorList>
    </citation>
    <scope>NUCLEOTIDE SEQUENCE [LARGE SCALE GENOMIC DNA]</scope>
    <source>
        <strain evidence="1 2">IPMA8</strain>
    </source>
</reference>
<dbReference type="EMBL" id="SRRZ01000239">
    <property type="protein sequence ID" value="NQE38506.1"/>
    <property type="molecule type" value="Genomic_DNA"/>
</dbReference>
<name>A0ABX2D7S0_9CYAN</name>
<accession>A0ABX2D7S0</accession>
<keyword evidence="2" id="KW-1185">Reference proteome</keyword>
<proteinExistence type="predicted"/>